<feature type="region of interest" description="Disordered" evidence="1">
    <location>
        <begin position="77"/>
        <end position="112"/>
    </location>
</feature>
<evidence type="ECO:0000313" key="3">
    <source>
        <dbReference type="Proteomes" id="UP000095284"/>
    </source>
</evidence>
<keyword evidence="2" id="KW-0732">Signal</keyword>
<feature type="signal peptide" evidence="2">
    <location>
        <begin position="1"/>
        <end position="20"/>
    </location>
</feature>
<dbReference type="AlphaFoldDB" id="A0A1I7RY61"/>
<feature type="chain" id="PRO_5009305118" evidence="2">
    <location>
        <begin position="21"/>
        <end position="112"/>
    </location>
</feature>
<dbReference type="WBParaSite" id="BXY_0567800.1">
    <property type="protein sequence ID" value="BXY_0567800.1"/>
    <property type="gene ID" value="BXY_0567800"/>
</dbReference>
<accession>A0A1I7RY61</accession>
<organism evidence="3 4">
    <name type="scientific">Bursaphelenchus xylophilus</name>
    <name type="common">Pinewood nematode worm</name>
    <name type="synonym">Aphelenchoides xylophilus</name>
    <dbReference type="NCBI Taxonomy" id="6326"/>
    <lineage>
        <taxon>Eukaryota</taxon>
        <taxon>Metazoa</taxon>
        <taxon>Ecdysozoa</taxon>
        <taxon>Nematoda</taxon>
        <taxon>Chromadorea</taxon>
        <taxon>Rhabditida</taxon>
        <taxon>Tylenchina</taxon>
        <taxon>Tylenchomorpha</taxon>
        <taxon>Aphelenchoidea</taxon>
        <taxon>Aphelenchoididae</taxon>
        <taxon>Bursaphelenchus</taxon>
    </lineage>
</organism>
<reference evidence="4" key="1">
    <citation type="submission" date="2016-11" db="UniProtKB">
        <authorList>
            <consortium name="WormBaseParasite"/>
        </authorList>
    </citation>
    <scope>IDENTIFICATION</scope>
</reference>
<sequence length="112" mass="12513">MRCRISANFVLYFSITLLAAKNSVVYLEETVVIPAIFDEPDDNDVSDPKPDEHFAIDESLNEVIEIGSEVEVVVDEHGNVVRPPRAPRPANPRPARVRPGGENPNNLRPIRE</sequence>
<evidence type="ECO:0000256" key="2">
    <source>
        <dbReference type="SAM" id="SignalP"/>
    </source>
</evidence>
<name>A0A1I7RY61_BURXY</name>
<evidence type="ECO:0000313" key="4">
    <source>
        <dbReference type="WBParaSite" id="BXY_0567800.1"/>
    </source>
</evidence>
<dbReference type="Proteomes" id="UP000095284">
    <property type="component" value="Unplaced"/>
</dbReference>
<proteinExistence type="predicted"/>
<evidence type="ECO:0000256" key="1">
    <source>
        <dbReference type="SAM" id="MobiDB-lite"/>
    </source>
</evidence>
<protein>
    <submittedName>
        <fullName evidence="4">Secreted protein</fullName>
    </submittedName>
</protein>